<evidence type="ECO:0000256" key="2">
    <source>
        <dbReference type="SAM" id="Phobius"/>
    </source>
</evidence>
<accession>A0A0F3IPG5</accession>
<dbReference type="AlphaFoldDB" id="A0A0F3IPG5"/>
<protein>
    <submittedName>
        <fullName evidence="3">Uncharacterized protein</fullName>
    </submittedName>
</protein>
<evidence type="ECO:0000256" key="1">
    <source>
        <dbReference type="SAM" id="MobiDB-lite"/>
    </source>
</evidence>
<organism evidence="3 4">
    <name type="scientific">Elstera litoralis</name>
    <dbReference type="NCBI Taxonomy" id="552518"/>
    <lineage>
        <taxon>Bacteria</taxon>
        <taxon>Pseudomonadati</taxon>
        <taxon>Pseudomonadota</taxon>
        <taxon>Alphaproteobacteria</taxon>
        <taxon>Rhodospirillales</taxon>
        <taxon>Rhodospirillaceae</taxon>
        <taxon>Elstera</taxon>
    </lineage>
</organism>
<feature type="transmembrane region" description="Helical" evidence="2">
    <location>
        <begin position="51"/>
        <end position="71"/>
    </location>
</feature>
<dbReference type="RefSeq" id="WP_045777047.1">
    <property type="nucleotide sequence ID" value="NZ_LAJY01000581.1"/>
</dbReference>
<keyword evidence="2" id="KW-0472">Membrane</keyword>
<name>A0A0F3IPG5_9PROT</name>
<dbReference type="EMBL" id="LAJY01000581">
    <property type="protein sequence ID" value="KJV08448.1"/>
    <property type="molecule type" value="Genomic_DNA"/>
</dbReference>
<evidence type="ECO:0000313" key="3">
    <source>
        <dbReference type="EMBL" id="KJV08448.1"/>
    </source>
</evidence>
<feature type="region of interest" description="Disordered" evidence="1">
    <location>
        <begin position="1"/>
        <end position="22"/>
    </location>
</feature>
<dbReference type="Proteomes" id="UP000033774">
    <property type="component" value="Unassembled WGS sequence"/>
</dbReference>
<comment type="caution">
    <text evidence="3">The sequence shown here is derived from an EMBL/GenBank/DDBJ whole genome shotgun (WGS) entry which is preliminary data.</text>
</comment>
<proteinExistence type="predicted"/>
<evidence type="ECO:0000313" key="4">
    <source>
        <dbReference type="Proteomes" id="UP000033774"/>
    </source>
</evidence>
<keyword evidence="2" id="KW-0812">Transmembrane</keyword>
<sequence length="75" mass="8225">MADIHHLRGRNGTAKDKGEASRRLSRVPIIVLKVPRQTAANDNPAPWARRLAQVGLVLLIGAALVTWVIGLPKLW</sequence>
<feature type="compositionally biased region" description="Basic and acidic residues" evidence="1">
    <location>
        <begin position="13"/>
        <end position="22"/>
    </location>
</feature>
<keyword evidence="4" id="KW-1185">Reference proteome</keyword>
<reference evidence="3 4" key="1">
    <citation type="submission" date="2015-03" db="EMBL/GenBank/DDBJ databases">
        <title>Draft genome sequence of Elstera litoralis.</title>
        <authorList>
            <person name="Rahalkar M.C."/>
            <person name="Dhakephalkar P.K."/>
            <person name="Pore S.D."/>
            <person name="Arora P."/>
            <person name="Kapse N.G."/>
            <person name="Pandit P.S."/>
        </authorList>
    </citation>
    <scope>NUCLEOTIDE SEQUENCE [LARGE SCALE GENOMIC DNA]</scope>
    <source>
        <strain evidence="3 4">Dia-1</strain>
    </source>
</reference>
<keyword evidence="2" id="KW-1133">Transmembrane helix</keyword>
<gene>
    <name evidence="3" type="ORF">VZ95_17755</name>
</gene>